<dbReference type="PROSITE" id="PS50983">
    <property type="entry name" value="FE_B12_PBP"/>
    <property type="match status" value="1"/>
</dbReference>
<dbReference type="HOGENOM" id="CLU_038034_0_2_0"/>
<dbReference type="InterPro" id="IPR002491">
    <property type="entry name" value="ABC_transptr_periplasmic_BD"/>
</dbReference>
<feature type="signal peptide" evidence="5">
    <location>
        <begin position="1"/>
        <end position="19"/>
    </location>
</feature>
<dbReference type="PANTHER" id="PTHR30532:SF24">
    <property type="entry name" value="FERRIC ENTEROBACTIN-BINDING PERIPLASMIC PROTEIN FEPB"/>
    <property type="match status" value="1"/>
</dbReference>
<feature type="chain" id="PRO_5003613910" evidence="5">
    <location>
        <begin position="20"/>
        <end position="312"/>
    </location>
</feature>
<dbReference type="SUPFAM" id="SSF53807">
    <property type="entry name" value="Helical backbone' metal receptor"/>
    <property type="match status" value="1"/>
</dbReference>
<gene>
    <name evidence="7" type="ordered locus">DGo_CA2163</name>
</gene>
<organism evidence="7 8">
    <name type="scientific">Deinococcus gobiensis (strain DSM 21396 / JCM 16679 / CGMCC 1.7299 / I-0)</name>
    <dbReference type="NCBI Taxonomy" id="745776"/>
    <lineage>
        <taxon>Bacteria</taxon>
        <taxon>Thermotogati</taxon>
        <taxon>Deinococcota</taxon>
        <taxon>Deinococci</taxon>
        <taxon>Deinococcales</taxon>
        <taxon>Deinococcaceae</taxon>
        <taxon>Deinococcus</taxon>
    </lineage>
</organism>
<dbReference type="GO" id="GO:0030288">
    <property type="term" value="C:outer membrane-bounded periplasmic space"/>
    <property type="evidence" value="ECO:0007669"/>
    <property type="project" value="TreeGrafter"/>
</dbReference>
<evidence type="ECO:0000256" key="2">
    <source>
        <dbReference type="ARBA" id="ARBA00008814"/>
    </source>
</evidence>
<dbReference type="Gene3D" id="3.40.50.1980">
    <property type="entry name" value="Nitrogenase molybdenum iron protein domain"/>
    <property type="match status" value="2"/>
</dbReference>
<dbReference type="STRING" id="745776.DGo_CA2163"/>
<reference evidence="7 8" key="1">
    <citation type="journal article" date="2012" name="PLoS ONE">
        <title>Genome sequence and transcriptome analysis of the radioresistant bacterium Deinococcus gobiensis: insights into the extreme environmental adaptations.</title>
        <authorList>
            <person name="Yuan M."/>
            <person name="Chen M."/>
            <person name="Zhang W."/>
            <person name="Lu W."/>
            <person name="Wang J."/>
            <person name="Yang M."/>
            <person name="Zhao P."/>
            <person name="Tang R."/>
            <person name="Li X."/>
            <person name="Hao Y."/>
            <person name="Zhou Z."/>
            <person name="Zhan Y."/>
            <person name="Yu H."/>
            <person name="Teng C."/>
            <person name="Yan Y."/>
            <person name="Ping S."/>
            <person name="Wang Y."/>
            <person name="Lin M."/>
        </authorList>
    </citation>
    <scope>NUCLEOTIDE SEQUENCE [LARGE SCALE GENOMIC DNA]</scope>
    <source>
        <strain evidence="7 8">I-0</strain>
    </source>
</reference>
<comment type="similarity">
    <text evidence="2">Belongs to the bacterial solute-binding protein 8 family.</text>
</comment>
<evidence type="ECO:0000259" key="6">
    <source>
        <dbReference type="PROSITE" id="PS50983"/>
    </source>
</evidence>
<keyword evidence="8" id="KW-1185">Reference proteome</keyword>
<comment type="subcellular location">
    <subcellularLocation>
        <location evidence="1">Cell envelope</location>
    </subcellularLocation>
</comment>
<dbReference type="OrthoDB" id="63946at2"/>
<name>H8GYP3_DEIGI</name>
<proteinExistence type="inferred from homology"/>
<dbReference type="eggNOG" id="COG0614">
    <property type="taxonomic scope" value="Bacteria"/>
</dbReference>
<dbReference type="Pfam" id="PF01497">
    <property type="entry name" value="Peripla_BP_2"/>
    <property type="match status" value="1"/>
</dbReference>
<dbReference type="GO" id="GO:1901678">
    <property type="term" value="P:iron coordination entity transport"/>
    <property type="evidence" value="ECO:0007669"/>
    <property type="project" value="UniProtKB-ARBA"/>
</dbReference>
<keyword evidence="3" id="KW-0813">Transport</keyword>
<feature type="domain" description="Fe/B12 periplasmic-binding" evidence="6">
    <location>
        <begin position="42"/>
        <end position="312"/>
    </location>
</feature>
<evidence type="ECO:0000313" key="8">
    <source>
        <dbReference type="Proteomes" id="UP000007575"/>
    </source>
</evidence>
<evidence type="ECO:0000256" key="5">
    <source>
        <dbReference type="SAM" id="SignalP"/>
    </source>
</evidence>
<accession>H8GYP3</accession>
<dbReference type="PANTHER" id="PTHR30532">
    <property type="entry name" value="IRON III DICITRATE-BINDING PERIPLASMIC PROTEIN"/>
    <property type="match status" value="1"/>
</dbReference>
<keyword evidence="4 5" id="KW-0732">Signal</keyword>
<dbReference type="Proteomes" id="UP000007575">
    <property type="component" value="Chromosome"/>
</dbReference>
<evidence type="ECO:0000256" key="3">
    <source>
        <dbReference type="ARBA" id="ARBA00022448"/>
    </source>
</evidence>
<dbReference type="KEGG" id="dgo:DGo_CA2163"/>
<evidence type="ECO:0000256" key="4">
    <source>
        <dbReference type="ARBA" id="ARBA00022729"/>
    </source>
</evidence>
<evidence type="ECO:0000313" key="7">
    <source>
        <dbReference type="EMBL" id="AFD26090.1"/>
    </source>
</evidence>
<protein>
    <submittedName>
        <fullName evidence="7">Periplasmic binding protein</fullName>
    </submittedName>
</protein>
<dbReference type="PATRIC" id="fig|745776.4.peg.2220"/>
<dbReference type="RefSeq" id="WP_014685573.1">
    <property type="nucleotide sequence ID" value="NC_017790.1"/>
</dbReference>
<evidence type="ECO:0000256" key="1">
    <source>
        <dbReference type="ARBA" id="ARBA00004196"/>
    </source>
</evidence>
<dbReference type="InterPro" id="IPR051313">
    <property type="entry name" value="Bact_iron-sidero_bind"/>
</dbReference>
<dbReference type="EMBL" id="CP002191">
    <property type="protein sequence ID" value="AFD26090.1"/>
    <property type="molecule type" value="Genomic_DNA"/>
</dbReference>
<dbReference type="AlphaFoldDB" id="H8GYP3"/>
<sequence>MRTRLFSLLAAVALGTASAAITYPVTVSHSAGSTTVPKKPLRVVALGPHALDLLLSLGVQPVGYGEASTFIKTPAFGSPIRDIRNLGSRVTSSPVNVGDRFNPNLEILTSLKPDLIVGEDYAAQVYPQLSRVAPTLLFKGIDRSEWQKTLPLLARALDREAAATAALATYTKGVQATRAVLAPRFRNQKVLVVWTGGGEGKNTFNISDHNDWTGGLLTDLGLGVVDGDKRDAVVSVEGLTALDPDAVIVLASGTNTPARARADWNAGALTSRLRATRAGQVYFFDYHLFRRIRGPIAAQLIERQLLREMTRN</sequence>